<sequence length="851" mass="97413">MCLNDNSATLSARYLNAQLSAMWENAVECVGHESKMTAVDLRSTEYNKHKYTRSLAQFHFAGNKTPRGSISRDNLFFDAAFGEPRLEFICNHEVALYLKLQNDHFNKSTWVGGLENHFHIRFSPPRVKALCKHEVVLYFTAAEVHFHESEDFSREPIHSFADWEFAFIVNVIEENVVGQASSLKLNLSSTHFVPLISFLLSKLQPLVFCQHLSTVLAQEVHIHFTHITNFLEYYYFELLATYNMHCIYYPGGYRGHDFEAPDFSGISEDESEWTRVVEQGGNSSSTVVWSETIKRMVLYGFDHMVAVSESSGCLAKWRYGTKFWADFSNIKVKLLSGDKALVTFTADHGHITLKDKRREYDFNSWTISYEVDIKMVDQAELHCDEDWLTWFACSGLGMHQHRETDTAVKHIILDFANAKYIYKHSSMPAMWDDGSLVAVDRLESFIYYMRKYLDVLSLGGHNIIHSTPIFPRTHQFGLTSASFQVVSKNTVTVTNCMFEHEVPVLMVVGMICGRPLPAEIIPWGSGWAVGSPRWRTTVVPRFPREGEEEWKVYLTTWDNHPSRKNKECHWKKVENTNLGWLEYAWEHRDEWSYEREGTRHGASGYSVLCHAKNQLCIPTMYRPRSMEIILRGESVLRLQGKEEKDNWSKRSSAKWSVKIHVNSEPSGLRVVIADQVQPVFEKTEGKWDLDPYTLLEEHLPRIVDMKEVVEELKEVFEGAWEYSYTGLKPCSLTSPVFTPNGDLVIQLNNFTEISTIVRPSIASPLKPLFLGKPAIDADHQSLIRSSIATPLTNGFLTTSSSSPLLTPPAVDGDDQSFIVDKTEIVPGSVEFPDLETNIIDKTEMYDDTQMF</sequence>
<protein>
    <submittedName>
        <fullName evidence="1">Uncharacterized protein</fullName>
    </submittedName>
</protein>
<name>A0AAD6S8N1_9AGAR</name>
<dbReference type="Proteomes" id="UP001218188">
    <property type="component" value="Unassembled WGS sequence"/>
</dbReference>
<accession>A0AAD6S8N1</accession>
<comment type="caution">
    <text evidence="1">The sequence shown here is derived from an EMBL/GenBank/DDBJ whole genome shotgun (WGS) entry which is preliminary data.</text>
</comment>
<gene>
    <name evidence="1" type="ORF">C8F04DRAFT_1193608</name>
</gene>
<dbReference type="EMBL" id="JARJCM010000191">
    <property type="protein sequence ID" value="KAJ7023254.1"/>
    <property type="molecule type" value="Genomic_DNA"/>
</dbReference>
<evidence type="ECO:0000313" key="2">
    <source>
        <dbReference type="Proteomes" id="UP001218188"/>
    </source>
</evidence>
<organism evidence="1 2">
    <name type="scientific">Mycena alexandri</name>
    <dbReference type="NCBI Taxonomy" id="1745969"/>
    <lineage>
        <taxon>Eukaryota</taxon>
        <taxon>Fungi</taxon>
        <taxon>Dikarya</taxon>
        <taxon>Basidiomycota</taxon>
        <taxon>Agaricomycotina</taxon>
        <taxon>Agaricomycetes</taxon>
        <taxon>Agaricomycetidae</taxon>
        <taxon>Agaricales</taxon>
        <taxon>Marasmiineae</taxon>
        <taxon>Mycenaceae</taxon>
        <taxon>Mycena</taxon>
    </lineage>
</organism>
<dbReference type="AlphaFoldDB" id="A0AAD6S8N1"/>
<evidence type="ECO:0000313" key="1">
    <source>
        <dbReference type="EMBL" id="KAJ7023254.1"/>
    </source>
</evidence>
<reference evidence="1" key="1">
    <citation type="submission" date="2023-03" db="EMBL/GenBank/DDBJ databases">
        <title>Massive genome expansion in bonnet fungi (Mycena s.s.) driven by repeated elements and novel gene families across ecological guilds.</title>
        <authorList>
            <consortium name="Lawrence Berkeley National Laboratory"/>
            <person name="Harder C.B."/>
            <person name="Miyauchi S."/>
            <person name="Viragh M."/>
            <person name="Kuo A."/>
            <person name="Thoen E."/>
            <person name="Andreopoulos B."/>
            <person name="Lu D."/>
            <person name="Skrede I."/>
            <person name="Drula E."/>
            <person name="Henrissat B."/>
            <person name="Morin E."/>
            <person name="Kohler A."/>
            <person name="Barry K."/>
            <person name="LaButti K."/>
            <person name="Morin E."/>
            <person name="Salamov A."/>
            <person name="Lipzen A."/>
            <person name="Mereny Z."/>
            <person name="Hegedus B."/>
            <person name="Baldrian P."/>
            <person name="Stursova M."/>
            <person name="Weitz H."/>
            <person name="Taylor A."/>
            <person name="Grigoriev I.V."/>
            <person name="Nagy L.G."/>
            <person name="Martin F."/>
            <person name="Kauserud H."/>
        </authorList>
    </citation>
    <scope>NUCLEOTIDE SEQUENCE</scope>
    <source>
        <strain evidence="1">CBHHK200</strain>
    </source>
</reference>
<keyword evidence="2" id="KW-1185">Reference proteome</keyword>
<proteinExistence type="predicted"/>